<keyword evidence="1" id="KW-0238">DNA-binding</keyword>
<evidence type="ECO:0000256" key="1">
    <source>
        <dbReference type="ARBA" id="ARBA00023125"/>
    </source>
</evidence>
<dbReference type="OrthoDB" id="9809391at2"/>
<dbReference type="InterPro" id="IPR000551">
    <property type="entry name" value="MerR-type_HTH_dom"/>
</dbReference>
<dbReference type="InterPro" id="IPR009061">
    <property type="entry name" value="DNA-bd_dom_put_sf"/>
</dbReference>
<sequence>MNGDALYSIGELARRTGLTVKTVRFYSDRGIVSPTDRSPSGYRRYDTHALARLELVRTLRELGLDLATVRKVVERELALPEVAAAHVAALEVQIRSLRLRQAVLAAVAERGAGTQEMELMHRLATLTEQQRRRLIDDFLTAVFGGVDTEGAFQGIACSLTPVLPAEPEAAQLQAWVELAELTQEREFRAVLRRLAEEHAVERSPNSVPRPDLVTVLCDLVRPALAAGTAPDAPEAAPIAAALVSRYARARGRADDPALRDRLAERLAQAADPRLARYRRLLAVVNGWSAPEPPDPALSWAVRALAAQ</sequence>
<dbReference type="Proteomes" id="UP000319103">
    <property type="component" value="Unassembled WGS sequence"/>
</dbReference>
<dbReference type="Gene3D" id="1.10.1660.10">
    <property type="match status" value="1"/>
</dbReference>
<dbReference type="AlphaFoldDB" id="A0A540W0D1"/>
<dbReference type="CDD" id="cd00592">
    <property type="entry name" value="HTH_MerR-like"/>
    <property type="match status" value="1"/>
</dbReference>
<dbReference type="InterPro" id="IPR047057">
    <property type="entry name" value="MerR_fam"/>
</dbReference>
<comment type="caution">
    <text evidence="3">The sequence shown here is derived from an EMBL/GenBank/DDBJ whole genome shotgun (WGS) entry which is preliminary data.</text>
</comment>
<reference evidence="3 4" key="1">
    <citation type="submission" date="2019-06" db="EMBL/GenBank/DDBJ databases">
        <title>Description of Kitasatospora acidophila sp. nov. isolated from pine grove soil, and reclassification of Streptomyces novaecaesareae to Kitasatospora novaeceasareae comb. nov.</title>
        <authorList>
            <person name="Kim M.J."/>
        </authorList>
    </citation>
    <scope>NUCLEOTIDE SEQUENCE [LARGE SCALE GENOMIC DNA]</scope>
    <source>
        <strain evidence="3 4">MMS16-CNU292</strain>
    </source>
</reference>
<accession>A0A540W0D1</accession>
<protein>
    <submittedName>
        <fullName evidence="3">MerR family transcriptional regulator</fullName>
    </submittedName>
</protein>
<dbReference type="Pfam" id="PF13411">
    <property type="entry name" value="MerR_1"/>
    <property type="match status" value="1"/>
</dbReference>
<dbReference type="GO" id="GO:0003700">
    <property type="term" value="F:DNA-binding transcription factor activity"/>
    <property type="evidence" value="ECO:0007669"/>
    <property type="project" value="InterPro"/>
</dbReference>
<dbReference type="EMBL" id="VIGB01000003">
    <property type="protein sequence ID" value="TQF02476.1"/>
    <property type="molecule type" value="Genomic_DNA"/>
</dbReference>
<dbReference type="RefSeq" id="WP_141633169.1">
    <property type="nucleotide sequence ID" value="NZ_VIGB01000003.1"/>
</dbReference>
<dbReference type="PROSITE" id="PS50937">
    <property type="entry name" value="HTH_MERR_2"/>
    <property type="match status" value="1"/>
</dbReference>
<feature type="domain" description="HTH merR-type" evidence="2">
    <location>
        <begin position="6"/>
        <end position="75"/>
    </location>
</feature>
<dbReference type="PANTHER" id="PTHR30204">
    <property type="entry name" value="REDOX-CYCLING DRUG-SENSING TRANSCRIPTIONAL ACTIVATOR SOXR"/>
    <property type="match status" value="1"/>
</dbReference>
<dbReference type="PANTHER" id="PTHR30204:SF93">
    <property type="entry name" value="HTH MERR-TYPE DOMAIN-CONTAINING PROTEIN"/>
    <property type="match status" value="1"/>
</dbReference>
<dbReference type="PRINTS" id="PR00040">
    <property type="entry name" value="HTHMERR"/>
</dbReference>
<dbReference type="SMART" id="SM00422">
    <property type="entry name" value="HTH_MERR"/>
    <property type="match status" value="1"/>
</dbReference>
<name>A0A540W0D1_9ACTN</name>
<proteinExistence type="predicted"/>
<evidence type="ECO:0000313" key="4">
    <source>
        <dbReference type="Proteomes" id="UP000319103"/>
    </source>
</evidence>
<dbReference type="GO" id="GO:0003677">
    <property type="term" value="F:DNA binding"/>
    <property type="evidence" value="ECO:0007669"/>
    <property type="project" value="UniProtKB-KW"/>
</dbReference>
<evidence type="ECO:0000313" key="3">
    <source>
        <dbReference type="EMBL" id="TQF02476.1"/>
    </source>
</evidence>
<gene>
    <name evidence="3" type="ORF">E6W39_09575</name>
</gene>
<organism evidence="3 4">
    <name type="scientific">Kitasatospora acidiphila</name>
    <dbReference type="NCBI Taxonomy" id="2567942"/>
    <lineage>
        <taxon>Bacteria</taxon>
        <taxon>Bacillati</taxon>
        <taxon>Actinomycetota</taxon>
        <taxon>Actinomycetes</taxon>
        <taxon>Kitasatosporales</taxon>
        <taxon>Streptomycetaceae</taxon>
        <taxon>Kitasatospora</taxon>
    </lineage>
</organism>
<dbReference type="SUPFAM" id="SSF46955">
    <property type="entry name" value="Putative DNA-binding domain"/>
    <property type="match status" value="1"/>
</dbReference>
<keyword evidence="4" id="KW-1185">Reference proteome</keyword>
<evidence type="ECO:0000259" key="2">
    <source>
        <dbReference type="PROSITE" id="PS50937"/>
    </source>
</evidence>